<dbReference type="InterPro" id="IPR050595">
    <property type="entry name" value="Bact_response_regulator"/>
</dbReference>
<dbReference type="SUPFAM" id="SSF52172">
    <property type="entry name" value="CheY-like"/>
    <property type="match status" value="1"/>
</dbReference>
<comment type="caution">
    <text evidence="4">The sequence shown here is derived from an EMBL/GenBank/DDBJ whole genome shotgun (WGS) entry which is preliminary data.</text>
</comment>
<dbReference type="PANTHER" id="PTHR44591:SF24">
    <property type="entry name" value="PROTEIN-GLUTAMATE METHYLESTERASE_PROTEIN-GLUTAMINE GLUTAMINASE 1"/>
    <property type="match status" value="1"/>
</dbReference>
<feature type="modified residue" description="4-aspartylphosphate" evidence="2">
    <location>
        <position position="56"/>
    </location>
</feature>
<accession>A0ABS4SED4</accession>
<keyword evidence="1 2" id="KW-0597">Phosphoprotein</keyword>
<evidence type="ECO:0000313" key="4">
    <source>
        <dbReference type="EMBL" id="MBP2290936.1"/>
    </source>
</evidence>
<dbReference type="PROSITE" id="PS50110">
    <property type="entry name" value="RESPONSE_REGULATORY"/>
    <property type="match status" value="1"/>
</dbReference>
<dbReference type="InterPro" id="IPR001789">
    <property type="entry name" value="Sig_transdc_resp-reg_receiver"/>
</dbReference>
<proteinExistence type="predicted"/>
<dbReference type="Proteomes" id="UP000781958">
    <property type="component" value="Unassembled WGS sequence"/>
</dbReference>
<name>A0ABS4SED4_9PROT</name>
<keyword evidence="5" id="KW-1185">Reference proteome</keyword>
<dbReference type="Gene3D" id="3.40.50.2300">
    <property type="match status" value="1"/>
</dbReference>
<gene>
    <name evidence="4" type="ORF">J2851_000678</name>
</gene>
<dbReference type="RefSeq" id="WP_209763992.1">
    <property type="nucleotide sequence ID" value="NZ_JAGINP010000002.1"/>
</dbReference>
<feature type="domain" description="Response regulatory" evidence="3">
    <location>
        <begin position="6"/>
        <end position="118"/>
    </location>
</feature>
<evidence type="ECO:0000256" key="2">
    <source>
        <dbReference type="PROSITE-ProRule" id="PRU00169"/>
    </source>
</evidence>
<dbReference type="SMART" id="SM00448">
    <property type="entry name" value="REC"/>
    <property type="match status" value="1"/>
</dbReference>
<evidence type="ECO:0000259" key="3">
    <source>
        <dbReference type="PROSITE" id="PS50110"/>
    </source>
</evidence>
<evidence type="ECO:0000313" key="5">
    <source>
        <dbReference type="Proteomes" id="UP000781958"/>
    </source>
</evidence>
<evidence type="ECO:0000256" key="1">
    <source>
        <dbReference type="ARBA" id="ARBA00022553"/>
    </source>
</evidence>
<dbReference type="PANTHER" id="PTHR44591">
    <property type="entry name" value="STRESS RESPONSE REGULATOR PROTEIN 1"/>
    <property type="match status" value="1"/>
</dbReference>
<reference evidence="4 5" key="1">
    <citation type="submission" date="2021-03" db="EMBL/GenBank/DDBJ databases">
        <title>Genomic Encyclopedia of Type Strains, Phase III (KMG-III): the genomes of soil and plant-associated and newly described type strains.</title>
        <authorList>
            <person name="Whitman W."/>
        </authorList>
    </citation>
    <scope>NUCLEOTIDE SEQUENCE [LARGE SCALE GENOMIC DNA]</scope>
    <source>
        <strain evidence="4 5">IMMIB AFH-6</strain>
    </source>
</reference>
<dbReference type="EMBL" id="JAGINP010000002">
    <property type="protein sequence ID" value="MBP2290936.1"/>
    <property type="molecule type" value="Genomic_DNA"/>
</dbReference>
<organism evidence="4 5">
    <name type="scientific">Azospirillum rugosum</name>
    <dbReference type="NCBI Taxonomy" id="416170"/>
    <lineage>
        <taxon>Bacteria</taxon>
        <taxon>Pseudomonadati</taxon>
        <taxon>Pseudomonadota</taxon>
        <taxon>Alphaproteobacteria</taxon>
        <taxon>Rhodospirillales</taxon>
        <taxon>Azospirillaceae</taxon>
        <taxon>Azospirillum</taxon>
    </lineage>
</organism>
<dbReference type="InterPro" id="IPR011006">
    <property type="entry name" value="CheY-like_superfamily"/>
</dbReference>
<dbReference type="Pfam" id="PF00072">
    <property type="entry name" value="Response_reg"/>
    <property type="match status" value="1"/>
</dbReference>
<protein>
    <submittedName>
        <fullName evidence="4">CheY-like chemotaxis protein</fullName>
    </submittedName>
</protein>
<sequence>MLDGLNILVAEDDAGVAMMLTGILDDLGHRVVAVVDTAEAAIAAAAKHPVDLALVDVWLARGSNGLTAVRVLAGRHGIPSIVCSAHSLAEEAQAAGAVAFLGKPFRMAELEAALLRAPTLPLHPPGAGLDGALPGPVPLAR</sequence>